<accession>A0AA39X613</accession>
<feature type="signal peptide" evidence="1">
    <location>
        <begin position="1"/>
        <end position="20"/>
    </location>
</feature>
<reference evidence="2" key="1">
    <citation type="submission" date="2023-06" db="EMBL/GenBank/DDBJ databases">
        <title>Genome-scale phylogeny and comparative genomics of the fungal order Sordariales.</title>
        <authorList>
            <consortium name="Lawrence Berkeley National Laboratory"/>
            <person name="Hensen N."/>
            <person name="Bonometti L."/>
            <person name="Westerberg I."/>
            <person name="Brannstrom I.O."/>
            <person name="Guillou S."/>
            <person name="Cros-Aarteil S."/>
            <person name="Calhoun S."/>
            <person name="Haridas S."/>
            <person name="Kuo A."/>
            <person name="Mondo S."/>
            <person name="Pangilinan J."/>
            <person name="Riley R."/>
            <person name="Labutti K."/>
            <person name="Andreopoulos B."/>
            <person name="Lipzen A."/>
            <person name="Chen C."/>
            <person name="Yanf M."/>
            <person name="Daum C."/>
            <person name="Ng V."/>
            <person name="Clum A."/>
            <person name="Steindorff A."/>
            <person name="Ohm R."/>
            <person name="Martin F."/>
            <person name="Silar P."/>
            <person name="Natvig D."/>
            <person name="Lalanne C."/>
            <person name="Gautier V."/>
            <person name="Ament-Velasquez S.L."/>
            <person name="Kruys A."/>
            <person name="Hutchinson M.I."/>
            <person name="Powell A.J."/>
            <person name="Barry K."/>
            <person name="Miller A.N."/>
            <person name="Grigoriev I.V."/>
            <person name="Debuchy R."/>
            <person name="Gladieux P."/>
            <person name="Thoren M.H."/>
            <person name="Johannesson H."/>
        </authorList>
    </citation>
    <scope>NUCLEOTIDE SEQUENCE</scope>
    <source>
        <strain evidence="2">CBS 606.72</strain>
    </source>
</reference>
<sequence length="149" mass="16444">MAIIITHWALFNLVVVQVLKGPFFVDPGDLFFWVKPLMPHSTDLKNFIRLIELCNIFARLDIDVEAIGEVDELLDSAREALAGGCLSKKDKISVLSEDNELAWVVAADDVVQGLAGKTKIASVMERKIVVYTEDDIRGEIEKGKGGCRG</sequence>
<evidence type="ECO:0000256" key="1">
    <source>
        <dbReference type="SAM" id="SignalP"/>
    </source>
</evidence>
<dbReference type="Proteomes" id="UP001175000">
    <property type="component" value="Unassembled WGS sequence"/>
</dbReference>
<gene>
    <name evidence="2" type="ORF">B0T14DRAFT_563257</name>
</gene>
<name>A0AA39X613_9PEZI</name>
<evidence type="ECO:0000313" key="3">
    <source>
        <dbReference type="Proteomes" id="UP001175000"/>
    </source>
</evidence>
<evidence type="ECO:0000313" key="2">
    <source>
        <dbReference type="EMBL" id="KAK0627450.1"/>
    </source>
</evidence>
<organism evidence="2 3">
    <name type="scientific">Immersiella caudata</name>
    <dbReference type="NCBI Taxonomy" id="314043"/>
    <lineage>
        <taxon>Eukaryota</taxon>
        <taxon>Fungi</taxon>
        <taxon>Dikarya</taxon>
        <taxon>Ascomycota</taxon>
        <taxon>Pezizomycotina</taxon>
        <taxon>Sordariomycetes</taxon>
        <taxon>Sordariomycetidae</taxon>
        <taxon>Sordariales</taxon>
        <taxon>Lasiosphaeriaceae</taxon>
        <taxon>Immersiella</taxon>
    </lineage>
</organism>
<keyword evidence="3" id="KW-1185">Reference proteome</keyword>
<dbReference type="AlphaFoldDB" id="A0AA39X613"/>
<keyword evidence="1" id="KW-0732">Signal</keyword>
<feature type="chain" id="PRO_5041292421" evidence="1">
    <location>
        <begin position="21"/>
        <end position="149"/>
    </location>
</feature>
<protein>
    <submittedName>
        <fullName evidence="2">Uncharacterized protein</fullName>
    </submittedName>
</protein>
<comment type="caution">
    <text evidence="2">The sequence shown here is derived from an EMBL/GenBank/DDBJ whole genome shotgun (WGS) entry which is preliminary data.</text>
</comment>
<dbReference type="EMBL" id="JAULSU010000002">
    <property type="protein sequence ID" value="KAK0627450.1"/>
    <property type="molecule type" value="Genomic_DNA"/>
</dbReference>
<proteinExistence type="predicted"/>